<organism evidence="2 3">
    <name type="scientific">Sporothrix stenoceras</name>
    <dbReference type="NCBI Taxonomy" id="5173"/>
    <lineage>
        <taxon>Eukaryota</taxon>
        <taxon>Fungi</taxon>
        <taxon>Dikarya</taxon>
        <taxon>Ascomycota</taxon>
        <taxon>Pezizomycotina</taxon>
        <taxon>Sordariomycetes</taxon>
        <taxon>Sordariomycetidae</taxon>
        <taxon>Ophiostomatales</taxon>
        <taxon>Ophiostomataceae</taxon>
        <taxon>Sporothrix</taxon>
    </lineage>
</organism>
<protein>
    <recommendedName>
        <fullName evidence="1">Ysc84 actin-binding domain-containing protein</fullName>
    </recommendedName>
</protein>
<comment type="caution">
    <text evidence="2">The sequence shown here is derived from an EMBL/GenBank/DDBJ whole genome shotgun (WGS) entry which is preliminary data.</text>
</comment>
<feature type="domain" description="Ysc84 actin-binding" evidence="1">
    <location>
        <begin position="80"/>
        <end position="200"/>
    </location>
</feature>
<dbReference type="EMBL" id="JAWCUI010000019">
    <property type="protein sequence ID" value="KAL1897459.1"/>
    <property type="molecule type" value="Genomic_DNA"/>
</dbReference>
<dbReference type="CDD" id="cd11524">
    <property type="entry name" value="SYLF"/>
    <property type="match status" value="1"/>
</dbReference>
<name>A0ABR3ZA26_9PEZI</name>
<keyword evidence="3" id="KW-1185">Reference proteome</keyword>
<dbReference type="Pfam" id="PF04366">
    <property type="entry name" value="Ysc84"/>
    <property type="match status" value="1"/>
</dbReference>
<accession>A0ABR3ZA26</accession>
<gene>
    <name evidence="2" type="ORF">Sste5346_004197</name>
</gene>
<evidence type="ECO:0000313" key="3">
    <source>
        <dbReference type="Proteomes" id="UP001583186"/>
    </source>
</evidence>
<sequence length="223" mass="23258">MGAIKRTALQKECDKAAKILKGFVEKDKIPKQVIANAKGLAIFTGFRAAMYFAGSGGSGVVFARLPDGTWSPPSAFSVRTGGIGLAYGVDMFDCVCVLNTQAAVDTYTEPEMSFGGGASIAAGPIGGTADLKDLKPVLTYTRSKGLYGGLTLDGTVIKEKPDTNAEFYGSKLTTAEILSGKVPAQNNWPAGGTQLIEVLKLAEGKDGDAKVLQEVNAEDSPNN</sequence>
<evidence type="ECO:0000259" key="1">
    <source>
        <dbReference type="Pfam" id="PF04366"/>
    </source>
</evidence>
<dbReference type="PANTHER" id="PTHR15629">
    <property type="entry name" value="SH3YL1 PROTEIN"/>
    <property type="match status" value="1"/>
</dbReference>
<dbReference type="InterPro" id="IPR007461">
    <property type="entry name" value="Ysc84_actin-binding"/>
</dbReference>
<dbReference type="InterPro" id="IPR051702">
    <property type="entry name" value="SH3_domain_YSC84-like"/>
</dbReference>
<proteinExistence type="predicted"/>
<reference evidence="2 3" key="1">
    <citation type="journal article" date="2024" name="IMA Fungus">
        <title>IMA Genome - F19 : A genome assembly and annotation guide to empower mycologists, including annotated draft genome sequences of Ceratocystis pirilliformis, Diaporthe australafricana, Fusarium ophioides, Paecilomyces lecythidis, and Sporothrix stenoceras.</title>
        <authorList>
            <person name="Aylward J."/>
            <person name="Wilson A.M."/>
            <person name="Visagie C.M."/>
            <person name="Spraker J."/>
            <person name="Barnes I."/>
            <person name="Buitendag C."/>
            <person name="Ceriani C."/>
            <person name="Del Mar Angel L."/>
            <person name="du Plessis D."/>
            <person name="Fuchs T."/>
            <person name="Gasser K."/>
            <person name="Kramer D."/>
            <person name="Li W."/>
            <person name="Munsamy K."/>
            <person name="Piso A."/>
            <person name="Price J.L."/>
            <person name="Sonnekus B."/>
            <person name="Thomas C."/>
            <person name="van der Nest A."/>
            <person name="van Dijk A."/>
            <person name="van Heerden A."/>
            <person name="van Vuuren N."/>
            <person name="Yilmaz N."/>
            <person name="Duong T.A."/>
            <person name="van der Merwe N.A."/>
            <person name="Wingfield M.J."/>
            <person name="Wingfield B.D."/>
        </authorList>
    </citation>
    <scope>NUCLEOTIDE SEQUENCE [LARGE SCALE GENOMIC DNA]</scope>
    <source>
        <strain evidence="2 3">CMW 5346</strain>
    </source>
</reference>
<dbReference type="Proteomes" id="UP001583186">
    <property type="component" value="Unassembled WGS sequence"/>
</dbReference>
<dbReference type="PANTHER" id="PTHR15629:SF8">
    <property type="entry name" value="DUF500 DOMAIN PROTEIN (AFU_ORTHOLOGUE AFUA_5G07310)"/>
    <property type="match status" value="1"/>
</dbReference>
<evidence type="ECO:0000313" key="2">
    <source>
        <dbReference type="EMBL" id="KAL1897459.1"/>
    </source>
</evidence>